<evidence type="ECO:0000256" key="3">
    <source>
        <dbReference type="ARBA" id="ARBA00022884"/>
    </source>
</evidence>
<evidence type="ECO:0000313" key="6">
    <source>
        <dbReference type="Proteomes" id="UP000824890"/>
    </source>
</evidence>
<dbReference type="InterPro" id="IPR004653">
    <property type="entry name" value="DusA"/>
</dbReference>
<feature type="non-terminal residue" evidence="5">
    <location>
        <position position="1"/>
    </location>
</feature>
<dbReference type="Pfam" id="PF01207">
    <property type="entry name" value="Dus"/>
    <property type="match status" value="1"/>
</dbReference>
<evidence type="ECO:0000313" key="5">
    <source>
        <dbReference type="EMBL" id="KAH0875651.1"/>
    </source>
</evidence>
<dbReference type="SUPFAM" id="SSF51395">
    <property type="entry name" value="FMN-linked oxidoreductases"/>
    <property type="match status" value="1"/>
</dbReference>
<keyword evidence="3" id="KW-0694">RNA-binding</keyword>
<dbReference type="CDD" id="cd02801">
    <property type="entry name" value="DUS_like_FMN"/>
    <property type="match status" value="1"/>
</dbReference>
<dbReference type="EMBL" id="JAGKQM010000016">
    <property type="protein sequence ID" value="KAH0875651.1"/>
    <property type="molecule type" value="Genomic_DNA"/>
</dbReference>
<keyword evidence="2" id="KW-0521">NADP</keyword>
<proteinExistence type="predicted"/>
<dbReference type="PANTHER" id="PTHR42907:SF1">
    <property type="entry name" value="FMN-LINKED OXIDOREDUCTASES SUPERFAMILY PROTEIN"/>
    <property type="match status" value="1"/>
</dbReference>
<sequence length="188" mass="21045">HFFCFQQSFVILSDEPKCGAYQLFDQMSRRCSSALLSAAFILRYSSNPLPLDSPPLPHLLIFLLYSAFSLPPSSVAPMMEWTDNHYRTLARIITKHAWLYTEMIAAQTLVHQQTNLDRFLAFPPQQHPIVLQLGGSNVESLAKAAKLSHAYGYDEINLNCGCPSPKVAGHGCFGVSLMLNPKVFYSYS</sequence>
<keyword evidence="1" id="KW-0820">tRNA-binding</keyword>
<feature type="domain" description="DUS-like FMN-binding" evidence="4">
    <location>
        <begin position="75"/>
        <end position="186"/>
    </location>
</feature>
<dbReference type="PANTHER" id="PTHR42907">
    <property type="entry name" value="FMN-LINKED OXIDOREDUCTASES SUPERFAMILY PROTEIN"/>
    <property type="match status" value="1"/>
</dbReference>
<gene>
    <name evidence="5" type="ORF">HID58_073013</name>
</gene>
<dbReference type="Proteomes" id="UP000824890">
    <property type="component" value="Unassembled WGS sequence"/>
</dbReference>
<evidence type="ECO:0000259" key="4">
    <source>
        <dbReference type="Pfam" id="PF01207"/>
    </source>
</evidence>
<dbReference type="Gene3D" id="3.20.20.70">
    <property type="entry name" value="Aldolase class I"/>
    <property type="match status" value="1"/>
</dbReference>
<reference evidence="5 6" key="1">
    <citation type="submission" date="2021-05" db="EMBL/GenBank/DDBJ databases">
        <title>Genome Assembly of Synthetic Allotetraploid Brassica napus Reveals Homoeologous Exchanges between Subgenomes.</title>
        <authorList>
            <person name="Davis J.T."/>
        </authorList>
    </citation>
    <scope>NUCLEOTIDE SEQUENCE [LARGE SCALE GENOMIC DNA]</scope>
    <source>
        <strain evidence="6">cv. Da-Ae</strain>
        <tissue evidence="5">Seedling</tissue>
    </source>
</reference>
<comment type="caution">
    <text evidence="5">The sequence shown here is derived from an EMBL/GenBank/DDBJ whole genome shotgun (WGS) entry which is preliminary data.</text>
</comment>
<dbReference type="InterPro" id="IPR013785">
    <property type="entry name" value="Aldolase_TIM"/>
</dbReference>
<name>A0ABQ7Z665_BRANA</name>
<keyword evidence="6" id="KW-1185">Reference proteome</keyword>
<evidence type="ECO:0000256" key="2">
    <source>
        <dbReference type="ARBA" id="ARBA00022857"/>
    </source>
</evidence>
<organism evidence="5 6">
    <name type="scientific">Brassica napus</name>
    <name type="common">Rape</name>
    <dbReference type="NCBI Taxonomy" id="3708"/>
    <lineage>
        <taxon>Eukaryota</taxon>
        <taxon>Viridiplantae</taxon>
        <taxon>Streptophyta</taxon>
        <taxon>Embryophyta</taxon>
        <taxon>Tracheophyta</taxon>
        <taxon>Spermatophyta</taxon>
        <taxon>Magnoliopsida</taxon>
        <taxon>eudicotyledons</taxon>
        <taxon>Gunneridae</taxon>
        <taxon>Pentapetalae</taxon>
        <taxon>rosids</taxon>
        <taxon>malvids</taxon>
        <taxon>Brassicales</taxon>
        <taxon>Brassicaceae</taxon>
        <taxon>Brassiceae</taxon>
        <taxon>Brassica</taxon>
    </lineage>
</organism>
<evidence type="ECO:0000256" key="1">
    <source>
        <dbReference type="ARBA" id="ARBA00022555"/>
    </source>
</evidence>
<protein>
    <recommendedName>
        <fullName evidence="4">DUS-like FMN-binding domain-containing protein</fullName>
    </recommendedName>
</protein>
<dbReference type="InterPro" id="IPR035587">
    <property type="entry name" value="DUS-like_FMN-bd"/>
</dbReference>
<accession>A0ABQ7Z665</accession>